<feature type="modified residue" description="4-aspartylphosphate" evidence="5">
    <location>
        <position position="62"/>
    </location>
</feature>
<dbReference type="InterPro" id="IPR025662">
    <property type="entry name" value="Sigma_54_int_dom_ATP-bd_1"/>
</dbReference>
<dbReference type="Gene3D" id="3.40.50.300">
    <property type="entry name" value="P-loop containing nucleotide triphosphate hydrolases"/>
    <property type="match status" value="1"/>
</dbReference>
<dbReference type="InterPro" id="IPR003593">
    <property type="entry name" value="AAA+_ATPase"/>
</dbReference>
<dbReference type="InterPro" id="IPR002078">
    <property type="entry name" value="Sigma_54_int"/>
</dbReference>
<evidence type="ECO:0000313" key="8">
    <source>
        <dbReference type="EMBL" id="MBC8317422.1"/>
    </source>
</evidence>
<evidence type="ECO:0000313" key="9">
    <source>
        <dbReference type="Proteomes" id="UP000614424"/>
    </source>
</evidence>
<dbReference type="SUPFAM" id="SSF52172">
    <property type="entry name" value="CheY-like"/>
    <property type="match status" value="1"/>
</dbReference>
<dbReference type="PRINTS" id="PR01590">
    <property type="entry name" value="HTHFIS"/>
</dbReference>
<dbReference type="PROSITE" id="PS00675">
    <property type="entry name" value="SIGMA54_INTERACT_1"/>
    <property type="match status" value="1"/>
</dbReference>
<dbReference type="InterPro" id="IPR027417">
    <property type="entry name" value="P-loop_NTPase"/>
</dbReference>
<feature type="domain" description="Sigma-54 factor interaction" evidence="6">
    <location>
        <begin position="157"/>
        <end position="385"/>
    </location>
</feature>
<dbReference type="GO" id="GO:0005524">
    <property type="term" value="F:ATP binding"/>
    <property type="evidence" value="ECO:0007669"/>
    <property type="project" value="UniProtKB-KW"/>
</dbReference>
<dbReference type="GO" id="GO:0043565">
    <property type="term" value="F:sequence-specific DNA binding"/>
    <property type="evidence" value="ECO:0007669"/>
    <property type="project" value="InterPro"/>
</dbReference>
<dbReference type="InterPro" id="IPR001789">
    <property type="entry name" value="Sig_transdc_resp-reg_receiver"/>
</dbReference>
<dbReference type="Gene3D" id="1.10.10.60">
    <property type="entry name" value="Homeodomain-like"/>
    <property type="match status" value="1"/>
</dbReference>
<dbReference type="PROSITE" id="PS50045">
    <property type="entry name" value="SIGMA54_INTERACT_4"/>
    <property type="match status" value="1"/>
</dbReference>
<comment type="caution">
    <text evidence="8">The sequence shown here is derived from an EMBL/GenBank/DDBJ whole genome shotgun (WGS) entry which is preliminary data.</text>
</comment>
<evidence type="ECO:0000256" key="3">
    <source>
        <dbReference type="ARBA" id="ARBA00023015"/>
    </source>
</evidence>
<reference evidence="8 9" key="1">
    <citation type="submission" date="2020-08" db="EMBL/GenBank/DDBJ databases">
        <title>Bridging the membrane lipid divide: bacteria of the FCB group superphylum have the potential to synthesize archaeal ether lipids.</title>
        <authorList>
            <person name="Villanueva L."/>
            <person name="Von Meijenfeldt F.A.B."/>
            <person name="Westbye A.B."/>
            <person name="Yadav S."/>
            <person name="Hopmans E.C."/>
            <person name="Dutilh B.E."/>
            <person name="Sinninghe Damste J.S."/>
        </authorList>
    </citation>
    <scope>NUCLEOTIDE SEQUENCE [LARGE SCALE GENOMIC DNA]</scope>
    <source>
        <strain evidence="8">NIOZ-UU47</strain>
    </source>
</reference>
<dbReference type="Pfam" id="PF00072">
    <property type="entry name" value="Response_reg"/>
    <property type="match status" value="1"/>
</dbReference>
<name>A0A8J6TFH3_9BACT</name>
<dbReference type="CDD" id="cd00009">
    <property type="entry name" value="AAA"/>
    <property type="match status" value="1"/>
</dbReference>
<evidence type="ECO:0000256" key="5">
    <source>
        <dbReference type="PROSITE-ProRule" id="PRU00169"/>
    </source>
</evidence>
<sequence length="481" mass="52268">MSFSSLPYPDLPIMVVEDDPAVIKAVCRTLNLNDFNNLLAVDDSRRVMSILEETKVSLVLLDITMPHIRGDELLGEIAVRYPHLPVVMATATDDVDTVVGCMKKGAFDYITKPITTGRLISAIKCGLEVYQLRREQEALRKKENTSRLARPECFAKIITGNSDMLKLFGYIEKIASSSRPVLVTGETGVGKELVAEAVHLASGRKGELVAVNVASLDDNVFSDTLFGHVRGAYTGASSAREGQLKKAKGGTLLLDEIGSLSLASQVKLLRLIQEREYLPLGTDAAIKTDVSIIASTNDNLEEKVKQGLFRGDLYFRLKTHTIHLPPLRDRLDDLPLLVSHFVGEAAAEAGIKFPIVPKEIFALFMNYSFPGNLRELKSMIHDAVLSQKSKNLSLKPFYKVISPSASFDSQGVNSSGDADVSFGAKLPTAQGLRVLLVEEALKRSGGNISMAAALIGITRQSLSQFVSRNNICFSGDNCGVG</sequence>
<keyword evidence="1" id="KW-0547">Nucleotide-binding</keyword>
<dbReference type="InterPro" id="IPR058031">
    <property type="entry name" value="AAA_lid_NorR"/>
</dbReference>
<dbReference type="PROSITE" id="PS50110">
    <property type="entry name" value="RESPONSE_REGULATORY"/>
    <property type="match status" value="1"/>
</dbReference>
<dbReference type="AlphaFoldDB" id="A0A8J6TFH3"/>
<organism evidence="8 9">
    <name type="scientific">Candidatus Desulfobia pelagia</name>
    <dbReference type="NCBI Taxonomy" id="2841692"/>
    <lineage>
        <taxon>Bacteria</taxon>
        <taxon>Pseudomonadati</taxon>
        <taxon>Thermodesulfobacteriota</taxon>
        <taxon>Desulfobulbia</taxon>
        <taxon>Desulfobulbales</taxon>
        <taxon>Desulfobulbaceae</taxon>
        <taxon>Candidatus Desulfobia</taxon>
    </lineage>
</organism>
<dbReference type="FunFam" id="3.40.50.300:FF:000006">
    <property type="entry name" value="DNA-binding transcriptional regulator NtrC"/>
    <property type="match status" value="1"/>
</dbReference>
<protein>
    <submittedName>
        <fullName evidence="8">Sigma-54-dependent Fis family transcriptional regulator</fullName>
    </submittedName>
</protein>
<dbReference type="Gene3D" id="1.10.8.60">
    <property type="match status" value="1"/>
</dbReference>
<gene>
    <name evidence="8" type="ORF">H8E41_05915</name>
</gene>
<dbReference type="SUPFAM" id="SSF52540">
    <property type="entry name" value="P-loop containing nucleoside triphosphate hydrolases"/>
    <property type="match status" value="1"/>
</dbReference>
<feature type="domain" description="Response regulatory" evidence="7">
    <location>
        <begin position="12"/>
        <end position="127"/>
    </location>
</feature>
<evidence type="ECO:0000256" key="4">
    <source>
        <dbReference type="ARBA" id="ARBA00023163"/>
    </source>
</evidence>
<dbReference type="SMART" id="SM00382">
    <property type="entry name" value="AAA"/>
    <property type="match status" value="1"/>
</dbReference>
<dbReference type="Pfam" id="PF25601">
    <property type="entry name" value="AAA_lid_14"/>
    <property type="match status" value="1"/>
</dbReference>
<evidence type="ECO:0000259" key="7">
    <source>
        <dbReference type="PROSITE" id="PS50110"/>
    </source>
</evidence>
<evidence type="ECO:0000256" key="1">
    <source>
        <dbReference type="ARBA" id="ARBA00022741"/>
    </source>
</evidence>
<dbReference type="PANTHER" id="PTHR32071">
    <property type="entry name" value="TRANSCRIPTIONAL REGULATORY PROTEIN"/>
    <property type="match status" value="1"/>
</dbReference>
<dbReference type="Pfam" id="PF02954">
    <property type="entry name" value="HTH_8"/>
    <property type="match status" value="1"/>
</dbReference>
<dbReference type="Pfam" id="PF00158">
    <property type="entry name" value="Sigma54_activat"/>
    <property type="match status" value="1"/>
</dbReference>
<dbReference type="GO" id="GO:0006355">
    <property type="term" value="P:regulation of DNA-templated transcription"/>
    <property type="evidence" value="ECO:0007669"/>
    <property type="project" value="InterPro"/>
</dbReference>
<dbReference type="PANTHER" id="PTHR32071:SF13">
    <property type="entry name" value="RESPONSE REGULATOR HSFA"/>
    <property type="match status" value="1"/>
</dbReference>
<dbReference type="CDD" id="cd00156">
    <property type="entry name" value="REC"/>
    <property type="match status" value="1"/>
</dbReference>
<keyword evidence="2" id="KW-0067">ATP-binding</keyword>
<dbReference type="GO" id="GO:0000160">
    <property type="term" value="P:phosphorelay signal transduction system"/>
    <property type="evidence" value="ECO:0007669"/>
    <property type="project" value="InterPro"/>
</dbReference>
<dbReference type="Proteomes" id="UP000614424">
    <property type="component" value="Unassembled WGS sequence"/>
</dbReference>
<proteinExistence type="predicted"/>
<keyword evidence="4" id="KW-0804">Transcription</keyword>
<keyword evidence="3" id="KW-0805">Transcription regulation</keyword>
<dbReference type="InterPro" id="IPR002197">
    <property type="entry name" value="HTH_Fis"/>
</dbReference>
<dbReference type="Gene3D" id="3.40.50.2300">
    <property type="match status" value="1"/>
</dbReference>
<keyword evidence="5" id="KW-0597">Phosphoprotein</keyword>
<dbReference type="InterPro" id="IPR011006">
    <property type="entry name" value="CheY-like_superfamily"/>
</dbReference>
<evidence type="ECO:0000259" key="6">
    <source>
        <dbReference type="PROSITE" id="PS50045"/>
    </source>
</evidence>
<dbReference type="SMART" id="SM00448">
    <property type="entry name" value="REC"/>
    <property type="match status" value="1"/>
</dbReference>
<dbReference type="EMBL" id="JACNJZ010000088">
    <property type="protein sequence ID" value="MBC8317422.1"/>
    <property type="molecule type" value="Genomic_DNA"/>
</dbReference>
<accession>A0A8J6TFH3</accession>
<evidence type="ECO:0000256" key="2">
    <source>
        <dbReference type="ARBA" id="ARBA00022840"/>
    </source>
</evidence>